<proteinExistence type="predicted"/>
<organism evidence="5 6">
    <name type="scientific">Actinopolyspora biskrensis</name>
    <dbReference type="NCBI Taxonomy" id="1470178"/>
    <lineage>
        <taxon>Bacteria</taxon>
        <taxon>Bacillati</taxon>
        <taxon>Actinomycetota</taxon>
        <taxon>Actinomycetes</taxon>
        <taxon>Actinopolysporales</taxon>
        <taxon>Actinopolysporaceae</taxon>
        <taxon>Actinopolyspora</taxon>
    </lineage>
</organism>
<dbReference type="EC" id="2.7.7.47" evidence="5"/>
<evidence type="ECO:0000259" key="4">
    <source>
        <dbReference type="Pfam" id="PF13427"/>
    </source>
</evidence>
<comment type="catalytic activity">
    <reaction evidence="3">
        <text>spectinomycin + ATP = 9-O-adenylylspectinomycin + diphosphate</text>
        <dbReference type="Rhea" id="RHEA:63228"/>
        <dbReference type="ChEBI" id="CHEBI:30616"/>
        <dbReference type="ChEBI" id="CHEBI:33019"/>
        <dbReference type="ChEBI" id="CHEBI:146260"/>
        <dbReference type="ChEBI" id="CHEBI:146261"/>
    </reaction>
</comment>
<comment type="caution">
    <text evidence="5">The sequence shown here is derived from an EMBL/GenBank/DDBJ whole genome shotgun (WGS) entry which is preliminary data.</text>
</comment>
<dbReference type="NCBIfam" id="NF010309">
    <property type="entry name" value="PRK13746.1"/>
    <property type="match status" value="1"/>
</dbReference>
<evidence type="ECO:0000256" key="3">
    <source>
        <dbReference type="ARBA" id="ARBA00047831"/>
    </source>
</evidence>
<dbReference type="GO" id="GO:0009012">
    <property type="term" value="F:aminoglycoside 3''-adenylyltransferase activity"/>
    <property type="evidence" value="ECO:0007669"/>
    <property type="project" value="UniProtKB-EC"/>
</dbReference>
<dbReference type="EMBL" id="JACBYW010000008">
    <property type="protein sequence ID" value="NYH80605.1"/>
    <property type="molecule type" value="Genomic_DNA"/>
</dbReference>
<sequence length="260" mass="28687">MSQEEDTARLVHDVLGADVVGIYRHGSAVLDGLRPHSDLDLLVVSRRRMTWRQRRALVDGLLRGSGAVGPPGSARPVELTVAVDTDLRPWHYPPRCEFQYGEWSRAEFESGELPSPVSSPDLAPLVTMVLLGDAAVYGPPPGRVLDPVPHEDLVRAFAAAVPELLDELWSDTRNVVLTLARIWSSLVTGVISSKDAAADWALHRLPEGHRPVLVHARAVYLAQQEEDWENTAQRVRACAEYVVGEIRRLLARGSVPRLGR</sequence>
<keyword evidence="2" id="KW-0046">Antibiotic resistance</keyword>
<name>A0A852Z5K9_9ACTN</name>
<dbReference type="InterPro" id="IPR025184">
    <property type="entry name" value="AadA_C"/>
</dbReference>
<dbReference type="GO" id="GO:0070566">
    <property type="term" value="F:adenylyltransferase activity"/>
    <property type="evidence" value="ECO:0007669"/>
    <property type="project" value="InterPro"/>
</dbReference>
<keyword evidence="5" id="KW-0548">Nucleotidyltransferase</keyword>
<dbReference type="Pfam" id="PF13427">
    <property type="entry name" value="AadA_C"/>
    <property type="match status" value="1"/>
</dbReference>
<evidence type="ECO:0000313" key="6">
    <source>
        <dbReference type="Proteomes" id="UP000548304"/>
    </source>
</evidence>
<reference evidence="5 6" key="1">
    <citation type="submission" date="2020-07" db="EMBL/GenBank/DDBJ databases">
        <title>Genomic Encyclopedia of Type Strains, Phase III (KMG-III): the genomes of soil and plant-associated and newly described type strains.</title>
        <authorList>
            <person name="Whitman W."/>
        </authorList>
    </citation>
    <scope>NUCLEOTIDE SEQUENCE [LARGE SCALE GENOMIC DNA]</scope>
    <source>
        <strain evidence="5 6">CECT 8576</strain>
    </source>
</reference>
<dbReference type="GO" id="GO:0046677">
    <property type="term" value="P:response to antibiotic"/>
    <property type="evidence" value="ECO:0007669"/>
    <property type="project" value="UniProtKB-KW"/>
</dbReference>
<evidence type="ECO:0000313" key="5">
    <source>
        <dbReference type="EMBL" id="NYH80605.1"/>
    </source>
</evidence>
<dbReference type="AlphaFoldDB" id="A0A852Z5K9"/>
<dbReference type="RefSeq" id="WP_179536944.1">
    <property type="nucleotide sequence ID" value="NZ_JACBYW010000008.1"/>
</dbReference>
<dbReference type="InterPro" id="IPR043519">
    <property type="entry name" value="NT_sf"/>
</dbReference>
<protein>
    <submittedName>
        <fullName evidence="5">Streptomycin 3'-adenylyltransferase</fullName>
        <ecNumber evidence="5">2.7.7.47</ecNumber>
    </submittedName>
</protein>
<dbReference type="SUPFAM" id="SSF81301">
    <property type="entry name" value="Nucleotidyltransferase"/>
    <property type="match status" value="1"/>
</dbReference>
<feature type="domain" description="Adenylyltransferase AadA C-terminal" evidence="4">
    <location>
        <begin position="143"/>
        <end position="243"/>
    </location>
</feature>
<dbReference type="PIRSF" id="PIRSF000819">
    <property type="entry name" value="Streptomycin_3-adenylyltransf"/>
    <property type="match status" value="1"/>
</dbReference>
<accession>A0A852Z5K9</accession>
<evidence type="ECO:0000256" key="2">
    <source>
        <dbReference type="ARBA" id="ARBA00023251"/>
    </source>
</evidence>
<keyword evidence="6" id="KW-1185">Reference proteome</keyword>
<evidence type="ECO:0000256" key="1">
    <source>
        <dbReference type="ARBA" id="ARBA00022679"/>
    </source>
</evidence>
<keyword evidence="1 5" id="KW-0808">Transferase</keyword>
<gene>
    <name evidence="5" type="ORF">FHR84_003971</name>
</gene>
<dbReference type="Proteomes" id="UP000548304">
    <property type="component" value="Unassembled WGS sequence"/>
</dbReference>
<dbReference type="InterPro" id="IPR024172">
    <property type="entry name" value="AadA/Aad9"/>
</dbReference>